<name>A0ABN1CC35_9DEIO</name>
<reference evidence="1 2" key="1">
    <citation type="journal article" date="2019" name="Int. J. Syst. Evol. Microbiol.">
        <title>The Global Catalogue of Microorganisms (GCM) 10K type strain sequencing project: providing services to taxonomists for standard genome sequencing and annotation.</title>
        <authorList>
            <consortium name="The Broad Institute Genomics Platform"/>
            <consortium name="The Broad Institute Genome Sequencing Center for Infectious Disease"/>
            <person name="Wu L."/>
            <person name="Ma J."/>
        </authorList>
    </citation>
    <scope>NUCLEOTIDE SEQUENCE [LARGE SCALE GENOMIC DNA]</scope>
    <source>
        <strain evidence="1 2">JCM 14368</strain>
    </source>
</reference>
<evidence type="ECO:0000313" key="1">
    <source>
        <dbReference type="EMBL" id="GAA0516056.1"/>
    </source>
</evidence>
<dbReference type="EMBL" id="BAAADB010000023">
    <property type="protein sequence ID" value="GAA0516056.1"/>
    <property type="molecule type" value="Genomic_DNA"/>
</dbReference>
<proteinExistence type="predicted"/>
<accession>A0ABN1CC35</accession>
<keyword evidence="2" id="KW-1185">Reference proteome</keyword>
<comment type="caution">
    <text evidence="1">The sequence shown here is derived from an EMBL/GenBank/DDBJ whole genome shotgun (WGS) entry which is preliminary data.</text>
</comment>
<sequence>MGISTKITALKDWDSHSQPEQLAAFTRTMIGRNEYALSHVHFYLRVTPEGELHKLLLSTTENPDTHALLNNKRRTQLWAKLPPECVPSAALKSQGRLKSLLAQLHNAHIRGHTGRLNLRWSSKARPTLRELLEDLQRLPYTPAVAAAHSALASQRLTVPLSA</sequence>
<dbReference type="RefSeq" id="WP_343759315.1">
    <property type="nucleotide sequence ID" value="NZ_BAAADB010000023.1"/>
</dbReference>
<protein>
    <submittedName>
        <fullName evidence="1">Uncharacterized protein</fullName>
    </submittedName>
</protein>
<gene>
    <name evidence="1" type="ORF">GCM10008937_24750</name>
</gene>
<dbReference type="Proteomes" id="UP001500191">
    <property type="component" value="Unassembled WGS sequence"/>
</dbReference>
<evidence type="ECO:0000313" key="2">
    <source>
        <dbReference type="Proteomes" id="UP001500191"/>
    </source>
</evidence>
<organism evidence="1 2">
    <name type="scientific">Deinococcus depolymerans</name>
    <dbReference type="NCBI Taxonomy" id="392408"/>
    <lineage>
        <taxon>Bacteria</taxon>
        <taxon>Thermotogati</taxon>
        <taxon>Deinococcota</taxon>
        <taxon>Deinococci</taxon>
        <taxon>Deinococcales</taxon>
        <taxon>Deinococcaceae</taxon>
        <taxon>Deinococcus</taxon>
    </lineage>
</organism>